<name>A0ABR6BJA0_9PSEU</name>
<dbReference type="Pfam" id="PF01546">
    <property type="entry name" value="Peptidase_M20"/>
    <property type="match status" value="1"/>
</dbReference>
<protein>
    <submittedName>
        <fullName evidence="4">Glutamate carboxypeptidase</fullName>
        <ecNumber evidence="4">3.4.17.11</ecNumber>
    </submittedName>
</protein>
<dbReference type="SUPFAM" id="SSF53187">
    <property type="entry name" value="Zn-dependent exopeptidases"/>
    <property type="match status" value="1"/>
</dbReference>
<dbReference type="Gene3D" id="3.30.70.360">
    <property type="match status" value="1"/>
</dbReference>
<dbReference type="PANTHER" id="PTHR43808:SF9">
    <property type="entry name" value="BLL0789 PROTEIN"/>
    <property type="match status" value="1"/>
</dbReference>
<organism evidence="4 5">
    <name type="scientific">Kutzneria viridogrisea</name>
    <dbReference type="NCBI Taxonomy" id="47990"/>
    <lineage>
        <taxon>Bacteria</taxon>
        <taxon>Bacillati</taxon>
        <taxon>Actinomycetota</taxon>
        <taxon>Actinomycetes</taxon>
        <taxon>Pseudonocardiales</taxon>
        <taxon>Pseudonocardiaceae</taxon>
        <taxon>Kutzneria</taxon>
    </lineage>
</organism>
<keyword evidence="1" id="KW-0479">Metal-binding</keyword>
<dbReference type="InterPro" id="IPR011650">
    <property type="entry name" value="Peptidase_M20_dimer"/>
</dbReference>
<dbReference type="InterPro" id="IPR002933">
    <property type="entry name" value="Peptidase_M20"/>
</dbReference>
<evidence type="ECO:0000256" key="1">
    <source>
        <dbReference type="ARBA" id="ARBA00022723"/>
    </source>
</evidence>
<dbReference type="Proteomes" id="UP000517916">
    <property type="component" value="Unassembled WGS sequence"/>
</dbReference>
<dbReference type="PIRSF" id="PIRSF037238">
    <property type="entry name" value="Carboxypeptidase_G2"/>
    <property type="match status" value="1"/>
</dbReference>
<accession>A0ABR6BJA0</accession>
<dbReference type="GO" id="GO:0004180">
    <property type="term" value="F:carboxypeptidase activity"/>
    <property type="evidence" value="ECO:0007669"/>
    <property type="project" value="UniProtKB-KW"/>
</dbReference>
<keyword evidence="4" id="KW-0121">Carboxypeptidase</keyword>
<proteinExistence type="predicted"/>
<comment type="caution">
    <text evidence="4">The sequence shown here is derived from an EMBL/GenBank/DDBJ whole genome shotgun (WGS) entry which is preliminary data.</text>
</comment>
<keyword evidence="5" id="KW-1185">Reference proteome</keyword>
<sequence>MLENMLADLAALVGVESPSADPAALARCAEVVADLGERLTGLAPQRVGPHLLWRYSARTEVLVLGHYDTVWPLGTLARWPFSVTEGVATGPGCFDMKAGLVQAFHALSTLDSLDGVAVLVTADEEIGSPGSRPLIEDTARGARAAFVLEASADGGALKTARKGTSIYHLEVQGLAAHAGLEPERGVNATIELAHQVLALSAIARPELGTTVTPSVASAGTTVNTVPAAARVSVDVRTSSLAEQRRVDEEIRSLCPVLPGALLRLDGGPNRPPLERSSSAALFELAQQVSATPLTEVAVGGASDGNFTAGVGVPTLDGLGAVGGGAHAEGEHVVVDRMPERAELLAALIRRVLT</sequence>
<evidence type="ECO:0000256" key="2">
    <source>
        <dbReference type="ARBA" id="ARBA00022801"/>
    </source>
</evidence>
<dbReference type="EC" id="3.4.17.11" evidence="4"/>
<evidence type="ECO:0000313" key="5">
    <source>
        <dbReference type="Proteomes" id="UP000517916"/>
    </source>
</evidence>
<evidence type="ECO:0000259" key="3">
    <source>
        <dbReference type="Pfam" id="PF07687"/>
    </source>
</evidence>
<keyword evidence="4" id="KW-0645">Protease</keyword>
<feature type="domain" description="Peptidase M20 dimerisation" evidence="3">
    <location>
        <begin position="159"/>
        <end position="254"/>
    </location>
</feature>
<dbReference type="InterPro" id="IPR036264">
    <property type="entry name" value="Bact_exopeptidase_dim_dom"/>
</dbReference>
<keyword evidence="2 4" id="KW-0378">Hydrolase</keyword>
<dbReference type="InterPro" id="IPR017150">
    <property type="entry name" value="Pept_M20_glutamate_carboxypep"/>
</dbReference>
<dbReference type="PANTHER" id="PTHR43808">
    <property type="entry name" value="ACETYLORNITHINE DEACETYLASE"/>
    <property type="match status" value="1"/>
</dbReference>
<dbReference type="Pfam" id="PF07687">
    <property type="entry name" value="M20_dimer"/>
    <property type="match status" value="1"/>
</dbReference>
<dbReference type="EMBL" id="JACJID010000003">
    <property type="protein sequence ID" value="MBA8926951.1"/>
    <property type="molecule type" value="Genomic_DNA"/>
</dbReference>
<dbReference type="SUPFAM" id="SSF55031">
    <property type="entry name" value="Bacterial exopeptidase dimerisation domain"/>
    <property type="match status" value="1"/>
</dbReference>
<dbReference type="CDD" id="cd03885">
    <property type="entry name" value="M20_CPDG2"/>
    <property type="match status" value="1"/>
</dbReference>
<gene>
    <name evidence="4" type="ORF">BC739_004157</name>
</gene>
<dbReference type="InterPro" id="IPR050072">
    <property type="entry name" value="Peptidase_M20A"/>
</dbReference>
<reference evidence="4 5" key="1">
    <citation type="submission" date="2020-08" db="EMBL/GenBank/DDBJ databases">
        <title>Genomic Encyclopedia of Archaeal and Bacterial Type Strains, Phase II (KMG-II): from individual species to whole genera.</title>
        <authorList>
            <person name="Goeker M."/>
        </authorList>
    </citation>
    <scope>NUCLEOTIDE SEQUENCE [LARGE SCALE GENOMIC DNA]</scope>
    <source>
        <strain evidence="4 5">DSM 43850</strain>
    </source>
</reference>
<evidence type="ECO:0000313" key="4">
    <source>
        <dbReference type="EMBL" id="MBA8926951.1"/>
    </source>
</evidence>
<dbReference type="Gene3D" id="3.40.630.10">
    <property type="entry name" value="Zn peptidases"/>
    <property type="match status" value="1"/>
</dbReference>